<proteinExistence type="predicted"/>
<gene>
    <name evidence="2" type="ORF">L195_g031129</name>
</gene>
<reference evidence="2 3" key="1">
    <citation type="journal article" date="2014" name="Am. J. Bot.">
        <title>Genome assembly and annotation for red clover (Trifolium pratense; Fabaceae).</title>
        <authorList>
            <person name="Istvanek J."/>
            <person name="Jaros M."/>
            <person name="Krenek A."/>
            <person name="Repkova J."/>
        </authorList>
    </citation>
    <scope>NUCLEOTIDE SEQUENCE [LARGE SCALE GENOMIC DNA]</scope>
    <source>
        <strain evidence="3">cv. Tatra</strain>
        <tissue evidence="2">Young leaves</tissue>
    </source>
</reference>
<dbReference type="EMBL" id="ASHM01028671">
    <property type="protein sequence ID" value="PNX75197.1"/>
    <property type="molecule type" value="Genomic_DNA"/>
</dbReference>
<evidence type="ECO:0000256" key="1">
    <source>
        <dbReference type="SAM" id="MobiDB-lite"/>
    </source>
</evidence>
<name>A0A2K3L9J0_TRIPR</name>
<sequence>MQQEVHEDKDMQEAQFEPEKEAEAKMPDFHNPFENRGLI</sequence>
<accession>A0A2K3L9J0</accession>
<comment type="caution">
    <text evidence="2">The sequence shown here is derived from an EMBL/GenBank/DDBJ whole genome shotgun (WGS) entry which is preliminary data.</text>
</comment>
<dbReference type="Proteomes" id="UP000236291">
    <property type="component" value="Unassembled WGS sequence"/>
</dbReference>
<feature type="region of interest" description="Disordered" evidence="1">
    <location>
        <begin position="1"/>
        <end position="39"/>
    </location>
</feature>
<reference evidence="2 3" key="2">
    <citation type="journal article" date="2017" name="Front. Plant Sci.">
        <title>Gene Classification and Mining of Molecular Markers Useful in Red Clover (Trifolium pratense) Breeding.</title>
        <authorList>
            <person name="Istvanek J."/>
            <person name="Dluhosova J."/>
            <person name="Dluhos P."/>
            <person name="Patkova L."/>
            <person name="Nedelnik J."/>
            <person name="Repkova J."/>
        </authorList>
    </citation>
    <scope>NUCLEOTIDE SEQUENCE [LARGE SCALE GENOMIC DNA]</scope>
    <source>
        <strain evidence="3">cv. Tatra</strain>
        <tissue evidence="2">Young leaves</tissue>
    </source>
</reference>
<evidence type="ECO:0000313" key="3">
    <source>
        <dbReference type="Proteomes" id="UP000236291"/>
    </source>
</evidence>
<dbReference type="AlphaFoldDB" id="A0A2K3L9J0"/>
<organism evidence="2 3">
    <name type="scientific">Trifolium pratense</name>
    <name type="common">Red clover</name>
    <dbReference type="NCBI Taxonomy" id="57577"/>
    <lineage>
        <taxon>Eukaryota</taxon>
        <taxon>Viridiplantae</taxon>
        <taxon>Streptophyta</taxon>
        <taxon>Embryophyta</taxon>
        <taxon>Tracheophyta</taxon>
        <taxon>Spermatophyta</taxon>
        <taxon>Magnoliopsida</taxon>
        <taxon>eudicotyledons</taxon>
        <taxon>Gunneridae</taxon>
        <taxon>Pentapetalae</taxon>
        <taxon>rosids</taxon>
        <taxon>fabids</taxon>
        <taxon>Fabales</taxon>
        <taxon>Fabaceae</taxon>
        <taxon>Papilionoideae</taxon>
        <taxon>50 kb inversion clade</taxon>
        <taxon>NPAAA clade</taxon>
        <taxon>Hologalegina</taxon>
        <taxon>IRL clade</taxon>
        <taxon>Trifolieae</taxon>
        <taxon>Trifolium</taxon>
    </lineage>
</organism>
<feature type="compositionally biased region" description="Basic and acidic residues" evidence="1">
    <location>
        <begin position="1"/>
        <end position="33"/>
    </location>
</feature>
<protein>
    <submittedName>
        <fullName evidence="2">Uncharacterized protein</fullName>
    </submittedName>
</protein>
<evidence type="ECO:0000313" key="2">
    <source>
        <dbReference type="EMBL" id="PNX75197.1"/>
    </source>
</evidence>